<dbReference type="EMBL" id="JBHSWU010000010">
    <property type="protein sequence ID" value="MFC6723298.1"/>
    <property type="molecule type" value="Genomic_DNA"/>
</dbReference>
<keyword evidence="2" id="KW-1185">Reference proteome</keyword>
<evidence type="ECO:0000313" key="1">
    <source>
        <dbReference type="EMBL" id="MFC6723298.1"/>
    </source>
</evidence>
<sequence length="42" mass="4710">MTEEYCPSCEEEQPVIETVAWQNNACSVCNQEIPEKKPAGSH</sequence>
<gene>
    <name evidence="1" type="ORF">ACFQE1_02585</name>
</gene>
<evidence type="ECO:0008006" key="3">
    <source>
        <dbReference type="Google" id="ProtNLM"/>
    </source>
</evidence>
<name>A0ABD5RWI0_9EURY</name>
<reference evidence="1 2" key="1">
    <citation type="journal article" date="2019" name="Int. J. Syst. Evol. Microbiol.">
        <title>The Global Catalogue of Microorganisms (GCM) 10K type strain sequencing project: providing services to taxonomists for standard genome sequencing and annotation.</title>
        <authorList>
            <consortium name="The Broad Institute Genomics Platform"/>
            <consortium name="The Broad Institute Genome Sequencing Center for Infectious Disease"/>
            <person name="Wu L."/>
            <person name="Ma J."/>
        </authorList>
    </citation>
    <scope>NUCLEOTIDE SEQUENCE [LARGE SCALE GENOMIC DNA]</scope>
    <source>
        <strain evidence="1 2">NBRC 111368</strain>
    </source>
</reference>
<proteinExistence type="predicted"/>
<comment type="caution">
    <text evidence="1">The sequence shown here is derived from an EMBL/GenBank/DDBJ whole genome shotgun (WGS) entry which is preliminary data.</text>
</comment>
<accession>A0ABD5RWI0</accession>
<protein>
    <recommendedName>
        <fullName evidence="3">Small CPxCG-related zinc finger protein</fullName>
    </recommendedName>
</protein>
<evidence type="ECO:0000313" key="2">
    <source>
        <dbReference type="Proteomes" id="UP001596328"/>
    </source>
</evidence>
<dbReference type="Proteomes" id="UP001596328">
    <property type="component" value="Unassembled WGS sequence"/>
</dbReference>
<organism evidence="1 2">
    <name type="scientific">Halobium palmae</name>
    <dbReference type="NCBI Taxonomy" id="1776492"/>
    <lineage>
        <taxon>Archaea</taxon>
        <taxon>Methanobacteriati</taxon>
        <taxon>Methanobacteriota</taxon>
        <taxon>Stenosarchaea group</taxon>
        <taxon>Halobacteria</taxon>
        <taxon>Halobacteriales</taxon>
        <taxon>Haloferacaceae</taxon>
        <taxon>Halobium</taxon>
    </lineage>
</organism>
<dbReference type="AlphaFoldDB" id="A0ABD5RWI0"/>